<evidence type="ECO:0000256" key="17">
    <source>
        <dbReference type="ARBA" id="ARBA00030571"/>
    </source>
</evidence>
<keyword evidence="21" id="KW-1185">Reference proteome</keyword>
<feature type="binding site" evidence="19">
    <location>
        <begin position="35"/>
        <end position="37"/>
    </location>
    <ligand>
        <name>GTP</name>
        <dbReference type="ChEBI" id="CHEBI:37565"/>
    </ligand>
</feature>
<reference evidence="20 21" key="1">
    <citation type="journal article" date="2011" name="EMBO J.">
        <title>Structural diversity of bacterial flagellar motors.</title>
        <authorList>
            <person name="Chen S."/>
            <person name="Beeby M."/>
            <person name="Murphy G.E."/>
            <person name="Leadbetter J.R."/>
            <person name="Hendrixson D.R."/>
            <person name="Briegel A."/>
            <person name="Li Z."/>
            <person name="Shi J."/>
            <person name="Tocheva E.I."/>
            <person name="Muller A."/>
            <person name="Dobro M.J."/>
            <person name="Jensen G.J."/>
        </authorList>
    </citation>
    <scope>NUCLEOTIDE SEQUENCE [LARGE SCALE GENOMIC DNA]</scope>
    <source>
        <strain evidence="20 21">DSM 6540</strain>
    </source>
</reference>
<keyword evidence="15 19" id="KW-0342">GTP-binding</keyword>
<dbReference type="NCBIfam" id="NF004469">
    <property type="entry name" value="PRK05800.1"/>
    <property type="match status" value="1"/>
</dbReference>
<evidence type="ECO:0000256" key="8">
    <source>
        <dbReference type="ARBA" id="ARBA00012016"/>
    </source>
</evidence>
<evidence type="ECO:0000256" key="11">
    <source>
        <dbReference type="ARBA" id="ARBA00022679"/>
    </source>
</evidence>
<dbReference type="EMBL" id="AFGF01000269">
    <property type="protein sequence ID" value="EGO61967.1"/>
    <property type="molecule type" value="Genomic_DNA"/>
</dbReference>
<dbReference type="PANTHER" id="PTHR34848">
    <property type="match status" value="1"/>
</dbReference>
<dbReference type="PIRSF" id="PIRSF006135">
    <property type="entry name" value="CobU"/>
    <property type="match status" value="1"/>
</dbReference>
<dbReference type="EC" id="2.7.7.62" evidence="9"/>
<gene>
    <name evidence="20" type="ORF">ALO_20867</name>
</gene>
<keyword evidence="13" id="KW-0418">Kinase</keyword>
<evidence type="ECO:0000256" key="15">
    <source>
        <dbReference type="ARBA" id="ARBA00023134"/>
    </source>
</evidence>
<dbReference type="GO" id="GO:0009236">
    <property type="term" value="P:cobalamin biosynthetic process"/>
    <property type="evidence" value="ECO:0007669"/>
    <property type="project" value="UniProtKB-UniPathway"/>
</dbReference>
<evidence type="ECO:0000256" key="14">
    <source>
        <dbReference type="ARBA" id="ARBA00022840"/>
    </source>
</evidence>
<evidence type="ECO:0000256" key="13">
    <source>
        <dbReference type="ARBA" id="ARBA00022777"/>
    </source>
</evidence>
<dbReference type="eggNOG" id="COG2087">
    <property type="taxonomic scope" value="Bacteria"/>
</dbReference>
<dbReference type="STRING" id="1009370.ALO_20867"/>
<comment type="pathway">
    <text evidence="6">Cofactor biosynthesis; adenosylcobalamin biosynthesis; adenosylcobalamin from cob(II)yrinate a,c-diamide: step 5/7.</text>
</comment>
<keyword evidence="11 20" id="KW-0808">Transferase</keyword>
<evidence type="ECO:0000256" key="4">
    <source>
        <dbReference type="ARBA" id="ARBA00003889"/>
    </source>
</evidence>
<dbReference type="Pfam" id="PF02283">
    <property type="entry name" value="CobU"/>
    <property type="match status" value="1"/>
</dbReference>
<dbReference type="GO" id="GO:0008820">
    <property type="term" value="F:cobinamide phosphate guanylyltransferase activity"/>
    <property type="evidence" value="ECO:0007669"/>
    <property type="project" value="UniProtKB-EC"/>
</dbReference>
<dbReference type="InterPro" id="IPR003203">
    <property type="entry name" value="CobU/CobP"/>
</dbReference>
<feature type="binding site" evidence="19">
    <location>
        <position position="84"/>
    </location>
    <ligand>
        <name>GTP</name>
        <dbReference type="ChEBI" id="CHEBI:37565"/>
    </ligand>
</feature>
<evidence type="ECO:0000313" key="20">
    <source>
        <dbReference type="EMBL" id="EGO61967.1"/>
    </source>
</evidence>
<dbReference type="UniPathway" id="UPA00148">
    <property type="reaction ID" value="UER00236"/>
</dbReference>
<evidence type="ECO:0000256" key="1">
    <source>
        <dbReference type="ARBA" id="ARBA00000312"/>
    </source>
</evidence>
<keyword evidence="10" id="KW-0169">Cobalamin biosynthesis</keyword>
<feature type="binding site" evidence="19">
    <location>
        <position position="63"/>
    </location>
    <ligand>
        <name>GTP</name>
        <dbReference type="ChEBI" id="CHEBI:37565"/>
    </ligand>
</feature>
<dbReference type="AlphaFoldDB" id="F7NPX6"/>
<proteinExistence type="inferred from homology"/>
<dbReference type="CDD" id="cd00544">
    <property type="entry name" value="CobU"/>
    <property type="match status" value="1"/>
</dbReference>
<evidence type="ECO:0000256" key="18">
    <source>
        <dbReference type="PIRSR" id="PIRSR006135-1"/>
    </source>
</evidence>
<evidence type="ECO:0000256" key="7">
    <source>
        <dbReference type="ARBA" id="ARBA00007490"/>
    </source>
</evidence>
<dbReference type="GO" id="GO:0043752">
    <property type="term" value="F:adenosylcobinamide kinase activity"/>
    <property type="evidence" value="ECO:0007669"/>
    <property type="project" value="UniProtKB-EC"/>
</dbReference>
<comment type="catalytic activity">
    <reaction evidence="1">
        <text>adenosylcob(III)inamide + ATP = adenosylcob(III)inamide phosphate + ADP + H(+)</text>
        <dbReference type="Rhea" id="RHEA:15769"/>
        <dbReference type="ChEBI" id="CHEBI:2480"/>
        <dbReference type="ChEBI" id="CHEBI:15378"/>
        <dbReference type="ChEBI" id="CHEBI:30616"/>
        <dbReference type="ChEBI" id="CHEBI:58502"/>
        <dbReference type="ChEBI" id="CHEBI:456216"/>
        <dbReference type="EC" id="2.7.1.156"/>
    </reaction>
</comment>
<dbReference type="Proteomes" id="UP000003240">
    <property type="component" value="Unassembled WGS sequence"/>
</dbReference>
<name>F7NPX6_9FIRM</name>
<dbReference type="EC" id="2.7.1.156" evidence="8"/>
<comment type="catalytic activity">
    <reaction evidence="2">
        <text>adenosylcob(III)inamide phosphate + GTP + H(+) = adenosylcob(III)inamide-GDP + diphosphate</text>
        <dbReference type="Rhea" id="RHEA:22712"/>
        <dbReference type="ChEBI" id="CHEBI:15378"/>
        <dbReference type="ChEBI" id="CHEBI:33019"/>
        <dbReference type="ChEBI" id="CHEBI:37565"/>
        <dbReference type="ChEBI" id="CHEBI:58502"/>
        <dbReference type="ChEBI" id="CHEBI:60487"/>
        <dbReference type="EC" id="2.7.7.62"/>
    </reaction>
</comment>
<feature type="active site" description="GMP-histidine intermediate" evidence="18">
    <location>
        <position position="51"/>
    </location>
</feature>
<evidence type="ECO:0000256" key="19">
    <source>
        <dbReference type="PIRSR" id="PIRSR006135-2"/>
    </source>
</evidence>
<comment type="function">
    <text evidence="4">Catalyzes ATP-dependent phosphorylation of adenosylcobinamide and addition of GMP to adenosylcobinamide phosphate.</text>
</comment>
<evidence type="ECO:0000256" key="10">
    <source>
        <dbReference type="ARBA" id="ARBA00022573"/>
    </source>
</evidence>
<evidence type="ECO:0000256" key="2">
    <source>
        <dbReference type="ARBA" id="ARBA00000711"/>
    </source>
</evidence>
<feature type="binding site" evidence="19">
    <location>
        <begin position="10"/>
        <end position="17"/>
    </location>
    <ligand>
        <name>GTP</name>
        <dbReference type="ChEBI" id="CHEBI:37565"/>
    </ligand>
</feature>
<comment type="similarity">
    <text evidence="7">Belongs to the CobU/CobP family.</text>
</comment>
<dbReference type="PANTHER" id="PTHR34848:SF1">
    <property type="entry name" value="BIFUNCTIONAL ADENOSYLCOBALAMIN BIOSYNTHESIS PROTEIN COBU"/>
    <property type="match status" value="1"/>
</dbReference>
<accession>F7NPX6</accession>
<comment type="caution">
    <text evidence="20">The sequence shown here is derived from an EMBL/GenBank/DDBJ whole genome shotgun (WGS) entry which is preliminary data.</text>
</comment>
<keyword evidence="12 19" id="KW-0547">Nucleotide-binding</keyword>
<comment type="pathway">
    <text evidence="5">Cofactor biosynthesis; adenosylcobalamin biosynthesis; adenosylcobalamin from cob(II)yrinate a,c-diamide: step 6/7.</text>
</comment>
<organism evidence="20 21">
    <name type="scientific">Acetonema longum DSM 6540</name>
    <dbReference type="NCBI Taxonomy" id="1009370"/>
    <lineage>
        <taxon>Bacteria</taxon>
        <taxon>Bacillati</taxon>
        <taxon>Bacillota</taxon>
        <taxon>Negativicutes</taxon>
        <taxon>Acetonemataceae</taxon>
        <taxon>Acetonema</taxon>
    </lineage>
</organism>
<comment type="catalytic activity">
    <reaction evidence="3">
        <text>adenosylcob(III)inamide + GTP = adenosylcob(III)inamide phosphate + GDP + H(+)</text>
        <dbReference type="Rhea" id="RHEA:15765"/>
        <dbReference type="ChEBI" id="CHEBI:2480"/>
        <dbReference type="ChEBI" id="CHEBI:15378"/>
        <dbReference type="ChEBI" id="CHEBI:37565"/>
        <dbReference type="ChEBI" id="CHEBI:58189"/>
        <dbReference type="ChEBI" id="CHEBI:58502"/>
        <dbReference type="EC" id="2.7.1.156"/>
    </reaction>
</comment>
<dbReference type="SUPFAM" id="SSF52540">
    <property type="entry name" value="P-loop containing nucleoside triphosphate hydrolases"/>
    <property type="match status" value="1"/>
</dbReference>
<evidence type="ECO:0000256" key="9">
    <source>
        <dbReference type="ARBA" id="ARBA00012523"/>
    </source>
</evidence>
<dbReference type="GO" id="GO:0005525">
    <property type="term" value="F:GTP binding"/>
    <property type="evidence" value="ECO:0007669"/>
    <property type="project" value="UniProtKB-KW"/>
</dbReference>
<dbReference type="Gene3D" id="3.40.50.300">
    <property type="entry name" value="P-loop containing nucleotide triphosphate hydrolases"/>
    <property type="match status" value="1"/>
</dbReference>
<protein>
    <recommendedName>
        <fullName evidence="16">Adenosylcobinamide kinase</fullName>
        <ecNumber evidence="8">2.7.1.156</ecNumber>
        <ecNumber evidence="9">2.7.7.62</ecNumber>
    </recommendedName>
    <alternativeName>
        <fullName evidence="17">Adenosylcobinamide-phosphate guanylyltransferase</fullName>
    </alternativeName>
</protein>
<evidence type="ECO:0000256" key="16">
    <source>
        <dbReference type="ARBA" id="ARBA00029570"/>
    </source>
</evidence>
<dbReference type="RefSeq" id="WP_004099727.1">
    <property type="nucleotide sequence ID" value="NZ_AFGF01000269.1"/>
</dbReference>
<evidence type="ECO:0000256" key="12">
    <source>
        <dbReference type="ARBA" id="ARBA00022741"/>
    </source>
</evidence>
<keyword evidence="14" id="KW-0067">ATP-binding</keyword>
<evidence type="ECO:0000256" key="5">
    <source>
        <dbReference type="ARBA" id="ARBA00004692"/>
    </source>
</evidence>
<evidence type="ECO:0000256" key="3">
    <source>
        <dbReference type="ARBA" id="ARBA00001522"/>
    </source>
</evidence>
<dbReference type="InterPro" id="IPR027417">
    <property type="entry name" value="P-loop_NTPase"/>
</dbReference>
<evidence type="ECO:0000256" key="6">
    <source>
        <dbReference type="ARBA" id="ARBA00005159"/>
    </source>
</evidence>
<dbReference type="GO" id="GO:0005524">
    <property type="term" value="F:ATP binding"/>
    <property type="evidence" value="ECO:0007669"/>
    <property type="project" value="UniProtKB-KW"/>
</dbReference>
<keyword evidence="20" id="KW-0548">Nucleotidyltransferase</keyword>
<dbReference type="OrthoDB" id="9799422at2"/>
<sequence length="190" mass="20668">MAGKIVLVTGGARSGKSGFAEKYVAGLGENVVYIATAQIYDQEMELRVRLHQERRPADWQTIEAPFAVEKHLAGICGRQAVLLDCLTIYISNLLLSYDFGQTNAETRHQAVMKAIDRLMAAARASDATVVIVSNEVGMGIVPENALAREFRDLAGKANQKVAAWADEVYLTVSGLAINIKPLALRLPKEV</sequence>
<evidence type="ECO:0000313" key="21">
    <source>
        <dbReference type="Proteomes" id="UP000003240"/>
    </source>
</evidence>